<reference evidence="11" key="1">
    <citation type="submission" date="2023-01" db="EMBL/GenBank/DDBJ databases">
        <title>Genome assembly of the deep-sea coral Lophelia pertusa.</title>
        <authorList>
            <person name="Herrera S."/>
            <person name="Cordes E."/>
        </authorList>
    </citation>
    <scope>NUCLEOTIDE SEQUENCE</scope>
    <source>
        <strain evidence="11">USNM1676648</strain>
        <tissue evidence="11">Polyp</tissue>
    </source>
</reference>
<dbReference type="Pfam" id="PF12947">
    <property type="entry name" value="EGF_3"/>
    <property type="match status" value="1"/>
</dbReference>
<dbReference type="SUPFAM" id="SSF57184">
    <property type="entry name" value="Growth factor receptor domain"/>
    <property type="match status" value="2"/>
</dbReference>
<dbReference type="PANTHER" id="PTHR24039">
    <property type="entry name" value="FIBRILLIN-RELATED"/>
    <property type="match status" value="1"/>
</dbReference>
<dbReference type="Pfam" id="PF07645">
    <property type="entry name" value="EGF_CA"/>
    <property type="match status" value="2"/>
</dbReference>
<dbReference type="Gene3D" id="2.10.25.10">
    <property type="entry name" value="Laminin"/>
    <property type="match status" value="5"/>
</dbReference>
<dbReference type="OrthoDB" id="6022609at2759"/>
<feature type="domain" description="EGF-like" evidence="9">
    <location>
        <begin position="499"/>
        <end position="541"/>
    </location>
</feature>
<dbReference type="SMART" id="SM00327">
    <property type="entry name" value="VWA"/>
    <property type="match status" value="2"/>
</dbReference>
<dbReference type="InterPro" id="IPR009030">
    <property type="entry name" value="Growth_fac_rcpt_cys_sf"/>
</dbReference>
<comment type="caution">
    <text evidence="11">The sequence shown here is derived from an EMBL/GenBank/DDBJ whole genome shotgun (WGS) entry which is preliminary data.</text>
</comment>
<accession>A0A9W9YCU7</accession>
<keyword evidence="12" id="KW-1185">Reference proteome</keyword>
<gene>
    <name evidence="11" type="primary">MATN1_10</name>
    <name evidence="11" type="ORF">OS493_021725</name>
</gene>
<feature type="domain" description="EGF-like" evidence="9">
    <location>
        <begin position="173"/>
        <end position="213"/>
    </location>
</feature>
<feature type="domain" description="EGF-like" evidence="9">
    <location>
        <begin position="413"/>
        <end position="456"/>
    </location>
</feature>
<keyword evidence="4" id="KW-0106">Calcium</keyword>
<keyword evidence="6" id="KW-0325">Glycoprotein</keyword>
<dbReference type="InterPro" id="IPR000152">
    <property type="entry name" value="EGF-type_Asp/Asn_hydroxyl_site"/>
</dbReference>
<evidence type="ECO:0000256" key="1">
    <source>
        <dbReference type="ARBA" id="ARBA00022536"/>
    </source>
</evidence>
<dbReference type="GO" id="GO:0005509">
    <property type="term" value="F:calcium ion binding"/>
    <property type="evidence" value="ECO:0007669"/>
    <property type="project" value="InterPro"/>
</dbReference>
<feature type="chain" id="PRO_5040853861" evidence="8">
    <location>
        <begin position="18"/>
        <end position="556"/>
    </location>
</feature>
<keyword evidence="5" id="KW-1015">Disulfide bond</keyword>
<dbReference type="CDD" id="cd00054">
    <property type="entry name" value="EGF_CA"/>
    <property type="match status" value="3"/>
</dbReference>
<evidence type="ECO:0000256" key="4">
    <source>
        <dbReference type="ARBA" id="ARBA00022837"/>
    </source>
</evidence>
<dbReference type="Gene3D" id="3.40.50.410">
    <property type="entry name" value="von Willebrand factor, type A domain"/>
    <property type="match status" value="2"/>
</dbReference>
<feature type="domain" description="VWFA" evidence="10">
    <location>
        <begin position="31"/>
        <end position="129"/>
    </location>
</feature>
<proteinExistence type="predicted"/>
<evidence type="ECO:0000313" key="12">
    <source>
        <dbReference type="Proteomes" id="UP001163046"/>
    </source>
</evidence>
<keyword evidence="3" id="KW-0677">Repeat</keyword>
<feature type="domain" description="VWFA" evidence="10">
    <location>
        <begin position="223"/>
        <end position="400"/>
    </location>
</feature>
<dbReference type="Pfam" id="PF00092">
    <property type="entry name" value="VWA"/>
    <property type="match status" value="2"/>
</dbReference>
<evidence type="ECO:0000259" key="10">
    <source>
        <dbReference type="PROSITE" id="PS50234"/>
    </source>
</evidence>
<dbReference type="InterPro" id="IPR049883">
    <property type="entry name" value="NOTCH1_EGF-like"/>
</dbReference>
<evidence type="ECO:0000313" key="11">
    <source>
        <dbReference type="EMBL" id="KAJ7330793.1"/>
    </source>
</evidence>
<comment type="caution">
    <text evidence="7">Lacks conserved residue(s) required for the propagation of feature annotation.</text>
</comment>
<dbReference type="PROSITE" id="PS50234">
    <property type="entry name" value="VWFA"/>
    <property type="match status" value="2"/>
</dbReference>
<evidence type="ECO:0000256" key="7">
    <source>
        <dbReference type="PROSITE-ProRule" id="PRU00076"/>
    </source>
</evidence>
<dbReference type="CDD" id="cd01450">
    <property type="entry name" value="vWFA_subfamily_ECM"/>
    <property type="match status" value="2"/>
</dbReference>
<evidence type="ECO:0000256" key="6">
    <source>
        <dbReference type="ARBA" id="ARBA00023180"/>
    </source>
</evidence>
<dbReference type="EMBL" id="MU827791">
    <property type="protein sequence ID" value="KAJ7330793.1"/>
    <property type="molecule type" value="Genomic_DNA"/>
</dbReference>
<dbReference type="InterPro" id="IPR018097">
    <property type="entry name" value="EGF_Ca-bd_CS"/>
</dbReference>
<dbReference type="Proteomes" id="UP001163046">
    <property type="component" value="Unassembled WGS sequence"/>
</dbReference>
<dbReference type="InterPro" id="IPR000742">
    <property type="entry name" value="EGF"/>
</dbReference>
<dbReference type="SUPFAM" id="SSF53300">
    <property type="entry name" value="vWA-like"/>
    <property type="match status" value="2"/>
</dbReference>
<dbReference type="InterPro" id="IPR024731">
    <property type="entry name" value="NELL2-like_EGF"/>
</dbReference>
<dbReference type="PROSITE" id="PS01186">
    <property type="entry name" value="EGF_2"/>
    <property type="match status" value="3"/>
</dbReference>
<protein>
    <submittedName>
        <fullName evidence="11">Cartilage matrix protein</fullName>
    </submittedName>
</protein>
<dbReference type="FunFam" id="2.10.25.10:FF:000038">
    <property type="entry name" value="Fibrillin 2"/>
    <property type="match status" value="2"/>
</dbReference>
<dbReference type="InterPro" id="IPR036465">
    <property type="entry name" value="vWFA_dom_sf"/>
</dbReference>
<feature type="signal peptide" evidence="8">
    <location>
        <begin position="1"/>
        <end position="17"/>
    </location>
</feature>
<evidence type="ECO:0000256" key="5">
    <source>
        <dbReference type="ARBA" id="ARBA00023157"/>
    </source>
</evidence>
<dbReference type="SMART" id="SM00181">
    <property type="entry name" value="EGF"/>
    <property type="match status" value="5"/>
</dbReference>
<dbReference type="PROSITE" id="PS01187">
    <property type="entry name" value="EGF_CA"/>
    <property type="match status" value="3"/>
</dbReference>
<dbReference type="PROSITE" id="PS00010">
    <property type="entry name" value="ASX_HYDROXYL"/>
    <property type="match status" value="3"/>
</dbReference>
<keyword evidence="2 8" id="KW-0732">Signal</keyword>
<evidence type="ECO:0000256" key="2">
    <source>
        <dbReference type="ARBA" id="ARBA00022729"/>
    </source>
</evidence>
<dbReference type="SMART" id="SM00179">
    <property type="entry name" value="EGF_CA"/>
    <property type="match status" value="3"/>
</dbReference>
<evidence type="ECO:0000259" key="9">
    <source>
        <dbReference type="PROSITE" id="PS50026"/>
    </source>
</evidence>
<keyword evidence="1 7" id="KW-0245">EGF-like domain</keyword>
<evidence type="ECO:0000256" key="8">
    <source>
        <dbReference type="SAM" id="SignalP"/>
    </source>
</evidence>
<dbReference type="PROSITE" id="PS50026">
    <property type="entry name" value="EGF_3"/>
    <property type="match status" value="4"/>
</dbReference>
<organism evidence="11 12">
    <name type="scientific">Desmophyllum pertusum</name>
    <dbReference type="NCBI Taxonomy" id="174260"/>
    <lineage>
        <taxon>Eukaryota</taxon>
        <taxon>Metazoa</taxon>
        <taxon>Cnidaria</taxon>
        <taxon>Anthozoa</taxon>
        <taxon>Hexacorallia</taxon>
        <taxon>Scleractinia</taxon>
        <taxon>Caryophylliina</taxon>
        <taxon>Caryophylliidae</taxon>
        <taxon>Desmophyllum</taxon>
    </lineage>
</organism>
<dbReference type="PANTHER" id="PTHR24039:SF28">
    <property type="entry name" value="EGF-LIKE DOMAIN-CONTAINING PROTEIN"/>
    <property type="match status" value="1"/>
</dbReference>
<sequence length="556" mass="60528">MMVITTAFVCLDTLAMATVCSAPEKCQAPLDLIFLLDASGSVGKGNYVKEKEFIKIVASRYDLEITNQAAVIVFSDQASNEIPLGSKKTALSFAVAVDNIPYAARFTRIDLALRMAYDEYFQQTFETQGITVCSADPEMTNCNFPAHCVNTSRKHVSCVCITGFVGVSPHCEDINECKVLPSACHKDAYCYNYDGYYNCICVSGYSGNGTVCSAPEKCQAPLDLIFLLDASGSVRRGNYVKEKEFIKIVASRYDLEITNQAAVIVFSDQASNEIPLGSKKTALSFAAAVDNIPYAARYTRIDLALRLAYDEYFSTGSSNKTQKLVILLTDGIQSQYPGMTPPYIPIEGTVQLLRSKAARIFAVAIGSGVQLSEMRAVTEKDDDIFLVKEFNDLVTNADSISKTSCVDALETQGITVCSADPEMTNCNFPAHCVNTSSSDVSCVCRTGFVGVSPHCEDIDECAYGSHDCHITSYCVNTAGSFNCSCNQSGYSYNGSMCVDIDECVQKLDDCDEAVTKCVNTPGSYICSCYKKNYAWNGTTCVGKGHNMQMKNCIRII</sequence>
<dbReference type="InterPro" id="IPR001881">
    <property type="entry name" value="EGF-like_Ca-bd_dom"/>
</dbReference>
<name>A0A9W9YCU7_9CNID</name>
<feature type="domain" description="EGF-like" evidence="9">
    <location>
        <begin position="457"/>
        <end position="498"/>
    </location>
</feature>
<dbReference type="PRINTS" id="PR00453">
    <property type="entry name" value="VWFADOMAIN"/>
</dbReference>
<evidence type="ECO:0000256" key="3">
    <source>
        <dbReference type="ARBA" id="ARBA00022737"/>
    </source>
</evidence>
<dbReference type="InterPro" id="IPR002035">
    <property type="entry name" value="VWF_A"/>
</dbReference>
<dbReference type="AlphaFoldDB" id="A0A9W9YCU7"/>